<feature type="transmembrane region" description="Helical" evidence="11">
    <location>
        <begin position="243"/>
        <end position="263"/>
    </location>
</feature>
<dbReference type="EMBL" id="JAAKZG010000002">
    <property type="protein sequence ID" value="NGN40186.1"/>
    <property type="molecule type" value="Genomic_DNA"/>
</dbReference>
<proteinExistence type="predicted"/>
<evidence type="ECO:0000256" key="5">
    <source>
        <dbReference type="ARBA" id="ARBA00023065"/>
    </source>
</evidence>
<evidence type="ECO:0000256" key="1">
    <source>
        <dbReference type="ARBA" id="ARBA00004141"/>
    </source>
</evidence>
<dbReference type="InterPro" id="IPR050368">
    <property type="entry name" value="ClC-type_chloride_channel"/>
</dbReference>
<dbReference type="InterPro" id="IPR000644">
    <property type="entry name" value="CBS_dom"/>
</dbReference>
<dbReference type="Proteomes" id="UP000481252">
    <property type="component" value="Unassembled WGS sequence"/>
</dbReference>
<evidence type="ECO:0000256" key="3">
    <source>
        <dbReference type="ARBA" id="ARBA00022692"/>
    </source>
</evidence>
<evidence type="ECO:0000313" key="14">
    <source>
        <dbReference type="Proteomes" id="UP000481252"/>
    </source>
</evidence>
<dbReference type="Gene3D" id="3.10.580.10">
    <property type="entry name" value="CBS-domain"/>
    <property type="match status" value="1"/>
</dbReference>
<dbReference type="SUPFAM" id="SSF54631">
    <property type="entry name" value="CBS-domain pair"/>
    <property type="match status" value="1"/>
</dbReference>
<dbReference type="CDD" id="cd00400">
    <property type="entry name" value="Voltage_gated_ClC"/>
    <property type="match status" value="1"/>
</dbReference>
<evidence type="ECO:0000256" key="4">
    <source>
        <dbReference type="ARBA" id="ARBA00022989"/>
    </source>
</evidence>
<dbReference type="InterPro" id="IPR001807">
    <property type="entry name" value="ClC"/>
</dbReference>
<dbReference type="AlphaFoldDB" id="A0A7C9V6Z2"/>
<protein>
    <submittedName>
        <fullName evidence="13">Chloride channel protein</fullName>
    </submittedName>
</protein>
<evidence type="ECO:0000259" key="12">
    <source>
        <dbReference type="PROSITE" id="PS51371"/>
    </source>
</evidence>
<dbReference type="Gene3D" id="1.10.3080.10">
    <property type="entry name" value="Clc chloride channel"/>
    <property type="match status" value="1"/>
</dbReference>
<feature type="transmembrane region" description="Helical" evidence="11">
    <location>
        <begin position="21"/>
        <end position="50"/>
    </location>
</feature>
<feature type="transmembrane region" description="Helical" evidence="11">
    <location>
        <begin position="169"/>
        <end position="192"/>
    </location>
</feature>
<dbReference type="SUPFAM" id="SSF81340">
    <property type="entry name" value="Clc chloride channel"/>
    <property type="match status" value="1"/>
</dbReference>
<evidence type="ECO:0000256" key="6">
    <source>
        <dbReference type="ARBA" id="ARBA00023136"/>
    </source>
</evidence>
<keyword evidence="8" id="KW-0868">Chloride</keyword>
<sequence length="592" mass="62405">MTKLLSSRKNRAQVHTALHLLNARGIAVVGVACVVGALAAVTVTAMSWIVQEMHWLLFGLERGARLSAMFSLSSSSQALVPVMGGVLLGLTIAYLRRRQYRTPIDPIEANALYGGRLSATDTAIVAVQTIISSGFGASVGLEAAYTQSGSGLASRLASFLQLRRNDVRILVGCGAGGAIAAAFGAPLTGAFYGFELIIGVYSVANVAPAMAAAVTASLTASYLGGAQFPIEVGPVPAMTALQYLPYLLLGFLAGAASIAIMQLVTLVERGFSRLSIDAALRPAIGGCLIGALALITPQVLSSGHGALHRELAMNYGLYVVAELFVLKLIASAVSLGSGFRGGLFFASLFLGALLGKIFAEAMIFLLPQTGVDPMIAAVVGMTSLAVGVVGAPLTMTFLALESSGNLALTGVVLAASIVSAVLVRETFGYSFSTWRFHLRGETIRSAHDVSWTRNLTVERMMREDVRTLPDTTTIEEFRRQVPLGAAQRVIVTDADKKYAGMLLVAEVYALDAGNEAEGASIRTLAKYQDTLLVPSMNVKAAADIFARSGSEELPVVDNFSNRRVVGLLTEAHLLRRYAEELDKARKDLSGES</sequence>
<dbReference type="PANTHER" id="PTHR43427:SF6">
    <property type="entry name" value="CHLORIDE CHANNEL PROTEIN CLC-E"/>
    <property type="match status" value="1"/>
</dbReference>
<feature type="transmembrane region" description="Helical" evidence="11">
    <location>
        <begin position="70"/>
        <end position="95"/>
    </location>
</feature>
<evidence type="ECO:0000256" key="9">
    <source>
        <dbReference type="ARBA" id="ARBA00023303"/>
    </source>
</evidence>
<evidence type="ECO:0000256" key="10">
    <source>
        <dbReference type="PROSITE-ProRule" id="PRU00703"/>
    </source>
</evidence>
<dbReference type="InterPro" id="IPR014743">
    <property type="entry name" value="Cl-channel_core"/>
</dbReference>
<dbReference type="PANTHER" id="PTHR43427">
    <property type="entry name" value="CHLORIDE CHANNEL PROTEIN CLC-E"/>
    <property type="match status" value="1"/>
</dbReference>
<keyword evidence="14" id="KW-1185">Reference proteome</keyword>
<keyword evidence="10" id="KW-0129">CBS domain</keyword>
<keyword evidence="4 11" id="KW-1133">Transmembrane helix</keyword>
<accession>A0A7C9V6Z2</accession>
<dbReference type="Pfam" id="PF00571">
    <property type="entry name" value="CBS"/>
    <property type="match status" value="1"/>
</dbReference>
<evidence type="ECO:0000256" key="8">
    <source>
        <dbReference type="ARBA" id="ARBA00023214"/>
    </source>
</evidence>
<reference evidence="13 14" key="1">
    <citation type="submission" date="2020-02" db="EMBL/GenBank/DDBJ databases">
        <title>Genome sequence of the type strain CGMCC 1.15528 of Mesorhizobium zhangyense.</title>
        <authorList>
            <person name="Gao J."/>
            <person name="Sun J."/>
        </authorList>
    </citation>
    <scope>NUCLEOTIDE SEQUENCE [LARGE SCALE GENOMIC DNA]</scope>
    <source>
        <strain evidence="13 14">CGMCC 1.15528</strain>
    </source>
</reference>
<dbReference type="InterPro" id="IPR046342">
    <property type="entry name" value="CBS_dom_sf"/>
</dbReference>
<evidence type="ECO:0000256" key="7">
    <source>
        <dbReference type="ARBA" id="ARBA00023173"/>
    </source>
</evidence>
<dbReference type="PROSITE" id="PS51371">
    <property type="entry name" value="CBS"/>
    <property type="match status" value="1"/>
</dbReference>
<gene>
    <name evidence="13" type="ORF">G6N74_03840</name>
</gene>
<organism evidence="13 14">
    <name type="scientific">Mesorhizobium zhangyense</name>
    <dbReference type="NCBI Taxonomy" id="1776730"/>
    <lineage>
        <taxon>Bacteria</taxon>
        <taxon>Pseudomonadati</taxon>
        <taxon>Pseudomonadota</taxon>
        <taxon>Alphaproteobacteria</taxon>
        <taxon>Hyphomicrobiales</taxon>
        <taxon>Phyllobacteriaceae</taxon>
        <taxon>Mesorhizobium</taxon>
    </lineage>
</organism>
<evidence type="ECO:0000313" key="13">
    <source>
        <dbReference type="EMBL" id="NGN40186.1"/>
    </source>
</evidence>
<keyword evidence="2" id="KW-0813">Transport</keyword>
<dbReference type="GO" id="GO:0005254">
    <property type="term" value="F:chloride channel activity"/>
    <property type="evidence" value="ECO:0007669"/>
    <property type="project" value="UniProtKB-KW"/>
</dbReference>
<keyword evidence="9" id="KW-0407">Ion channel</keyword>
<feature type="transmembrane region" description="Helical" evidence="11">
    <location>
        <begin position="283"/>
        <end position="303"/>
    </location>
</feature>
<feature type="transmembrane region" description="Helical" evidence="11">
    <location>
        <begin position="315"/>
        <end position="337"/>
    </location>
</feature>
<feature type="transmembrane region" description="Helical" evidence="11">
    <location>
        <begin position="378"/>
        <end position="400"/>
    </location>
</feature>
<comment type="caution">
    <text evidence="13">The sequence shown here is derived from an EMBL/GenBank/DDBJ whole genome shotgun (WGS) entry which is preliminary data.</text>
</comment>
<keyword evidence="3 11" id="KW-0812">Transmembrane</keyword>
<dbReference type="PRINTS" id="PR00762">
    <property type="entry name" value="CLCHANNEL"/>
</dbReference>
<feature type="transmembrane region" description="Helical" evidence="11">
    <location>
        <begin position="406"/>
        <end position="423"/>
    </location>
</feature>
<feature type="domain" description="CBS" evidence="12">
    <location>
        <begin position="524"/>
        <end position="583"/>
    </location>
</feature>
<evidence type="ECO:0000256" key="2">
    <source>
        <dbReference type="ARBA" id="ARBA00022448"/>
    </source>
</evidence>
<comment type="subcellular location">
    <subcellularLocation>
        <location evidence="1">Membrane</location>
        <topology evidence="1">Multi-pass membrane protein</topology>
    </subcellularLocation>
</comment>
<evidence type="ECO:0000256" key="11">
    <source>
        <dbReference type="SAM" id="Phobius"/>
    </source>
</evidence>
<dbReference type="Pfam" id="PF00654">
    <property type="entry name" value="Voltage_CLC"/>
    <property type="match status" value="1"/>
</dbReference>
<dbReference type="CDD" id="cd02205">
    <property type="entry name" value="CBS_pair_SF"/>
    <property type="match status" value="1"/>
</dbReference>
<keyword evidence="7" id="KW-0869">Chloride channel</keyword>
<keyword evidence="6 11" id="KW-0472">Membrane</keyword>
<dbReference type="GO" id="GO:0034707">
    <property type="term" value="C:chloride channel complex"/>
    <property type="evidence" value="ECO:0007669"/>
    <property type="project" value="UniProtKB-KW"/>
</dbReference>
<name>A0A7C9V6Z2_9HYPH</name>
<feature type="transmembrane region" description="Helical" evidence="11">
    <location>
        <begin position="343"/>
        <end position="366"/>
    </location>
</feature>
<keyword evidence="5" id="KW-0406">Ion transport</keyword>